<dbReference type="CDD" id="cd10747">
    <property type="entry name" value="DnaJ_C"/>
    <property type="match status" value="1"/>
</dbReference>
<dbReference type="InterPro" id="IPR001305">
    <property type="entry name" value="HSP_DnaJ_Cys-rich_dom"/>
</dbReference>
<name>A0A804R389_MAIZE</name>
<dbReference type="GO" id="GO:0005737">
    <property type="term" value="C:cytoplasm"/>
    <property type="evidence" value="ECO:0000318"/>
    <property type="project" value="GO_Central"/>
</dbReference>
<dbReference type="GO" id="GO:0031072">
    <property type="term" value="F:heat shock protein binding"/>
    <property type="evidence" value="ECO:0007669"/>
    <property type="project" value="InterPro"/>
</dbReference>
<dbReference type="GO" id="GO:0051082">
    <property type="term" value="F:unfolded protein binding"/>
    <property type="evidence" value="ECO:0000318"/>
    <property type="project" value="GO_Central"/>
</dbReference>
<reference evidence="8" key="2">
    <citation type="submission" date="2019-07" db="EMBL/GenBank/DDBJ databases">
        <authorList>
            <person name="Seetharam A."/>
            <person name="Woodhouse M."/>
            <person name="Cannon E."/>
        </authorList>
    </citation>
    <scope>NUCLEOTIDE SEQUENCE [LARGE SCALE GENOMIC DNA]</scope>
    <source>
        <strain evidence="8">cv. B73</strain>
    </source>
</reference>
<dbReference type="CDD" id="cd10719">
    <property type="entry name" value="DnaJ_zf"/>
    <property type="match status" value="1"/>
</dbReference>
<dbReference type="Pfam" id="PF01556">
    <property type="entry name" value="DnaJ_C"/>
    <property type="match status" value="1"/>
</dbReference>
<evidence type="ECO:0000256" key="2">
    <source>
        <dbReference type="ARBA" id="ARBA00022737"/>
    </source>
</evidence>
<dbReference type="FunFam" id="2.10.230.10:FF:000006">
    <property type="entry name" value="Chaperone protein dnaJ A6 chloroplastic"/>
    <property type="match status" value="1"/>
</dbReference>
<organism evidence="8 9">
    <name type="scientific">Zea mays</name>
    <name type="common">Maize</name>
    <dbReference type="NCBI Taxonomy" id="4577"/>
    <lineage>
        <taxon>Eukaryota</taxon>
        <taxon>Viridiplantae</taxon>
        <taxon>Streptophyta</taxon>
        <taxon>Embryophyta</taxon>
        <taxon>Tracheophyta</taxon>
        <taxon>Spermatophyta</taxon>
        <taxon>Magnoliopsida</taxon>
        <taxon>Liliopsida</taxon>
        <taxon>Poales</taxon>
        <taxon>Poaceae</taxon>
        <taxon>PACMAD clade</taxon>
        <taxon>Panicoideae</taxon>
        <taxon>Andropogonodae</taxon>
        <taxon>Andropogoneae</taxon>
        <taxon>Tripsacinae</taxon>
        <taxon>Zea</taxon>
    </lineage>
</organism>
<keyword evidence="9" id="KW-1185">Reference proteome</keyword>
<dbReference type="FunFam" id="2.60.260.20:FF:000005">
    <property type="entry name" value="Chaperone protein dnaJ 1, mitochondrial"/>
    <property type="match status" value="1"/>
</dbReference>
<reference evidence="9" key="1">
    <citation type="journal article" date="2009" name="Science">
        <title>The B73 maize genome: complexity, diversity, and dynamics.</title>
        <authorList>
            <person name="Schnable P.S."/>
            <person name="Ware D."/>
            <person name="Fulton R.S."/>
            <person name="Stein J.C."/>
            <person name="Wei F."/>
            <person name="Pasternak S."/>
            <person name="Liang C."/>
            <person name="Zhang J."/>
            <person name="Fulton L."/>
            <person name="Graves T.A."/>
            <person name="Minx P."/>
            <person name="Reily A.D."/>
            <person name="Courtney L."/>
            <person name="Kruchowski S.S."/>
            <person name="Tomlinson C."/>
            <person name="Strong C."/>
            <person name="Delehaunty K."/>
            <person name="Fronick C."/>
            <person name="Courtney B."/>
            <person name="Rock S.M."/>
            <person name="Belter E."/>
            <person name="Du F."/>
            <person name="Kim K."/>
            <person name="Abbott R.M."/>
            <person name="Cotton M."/>
            <person name="Levy A."/>
            <person name="Marchetto P."/>
            <person name="Ochoa K."/>
            <person name="Jackson S.M."/>
            <person name="Gillam B."/>
            <person name="Chen W."/>
            <person name="Yan L."/>
            <person name="Higginbotham J."/>
            <person name="Cardenas M."/>
            <person name="Waligorski J."/>
            <person name="Applebaum E."/>
            <person name="Phelps L."/>
            <person name="Falcone J."/>
            <person name="Kanchi K."/>
            <person name="Thane T."/>
            <person name="Scimone A."/>
            <person name="Thane N."/>
            <person name="Henke J."/>
            <person name="Wang T."/>
            <person name="Ruppert J."/>
            <person name="Shah N."/>
            <person name="Rotter K."/>
            <person name="Hodges J."/>
            <person name="Ingenthron E."/>
            <person name="Cordes M."/>
            <person name="Kohlberg S."/>
            <person name="Sgro J."/>
            <person name="Delgado B."/>
            <person name="Mead K."/>
            <person name="Chinwalla A."/>
            <person name="Leonard S."/>
            <person name="Crouse K."/>
            <person name="Collura K."/>
            <person name="Kudrna D."/>
            <person name="Currie J."/>
            <person name="He R."/>
            <person name="Angelova A."/>
            <person name="Rajasekar S."/>
            <person name="Mueller T."/>
            <person name="Lomeli R."/>
            <person name="Scara G."/>
            <person name="Ko A."/>
            <person name="Delaney K."/>
            <person name="Wissotski M."/>
            <person name="Lopez G."/>
            <person name="Campos D."/>
            <person name="Braidotti M."/>
            <person name="Ashley E."/>
            <person name="Golser W."/>
            <person name="Kim H."/>
            <person name="Lee S."/>
            <person name="Lin J."/>
            <person name="Dujmic Z."/>
            <person name="Kim W."/>
            <person name="Talag J."/>
            <person name="Zuccolo A."/>
            <person name="Fan C."/>
            <person name="Sebastian A."/>
            <person name="Kramer M."/>
            <person name="Spiegel L."/>
            <person name="Nascimento L."/>
            <person name="Zutavern T."/>
            <person name="Miller B."/>
            <person name="Ambroise C."/>
            <person name="Muller S."/>
            <person name="Spooner W."/>
            <person name="Narechania A."/>
            <person name="Ren L."/>
            <person name="Wei S."/>
            <person name="Kumari S."/>
            <person name="Faga B."/>
            <person name="Levy M.J."/>
            <person name="McMahan L."/>
            <person name="Van Buren P."/>
            <person name="Vaughn M.W."/>
            <person name="Ying K."/>
            <person name="Yeh C.-T."/>
            <person name="Emrich S.J."/>
            <person name="Jia Y."/>
            <person name="Kalyanaraman A."/>
            <person name="Hsia A.-P."/>
            <person name="Barbazuk W.B."/>
            <person name="Baucom R.S."/>
            <person name="Brutnell T.P."/>
            <person name="Carpita N.C."/>
            <person name="Chaparro C."/>
            <person name="Chia J.-M."/>
            <person name="Deragon J.-M."/>
            <person name="Estill J.C."/>
            <person name="Fu Y."/>
            <person name="Jeddeloh J.A."/>
            <person name="Han Y."/>
            <person name="Lee H."/>
            <person name="Li P."/>
            <person name="Lisch D.R."/>
            <person name="Liu S."/>
            <person name="Liu Z."/>
            <person name="Nagel D.H."/>
            <person name="McCann M.C."/>
            <person name="SanMiguel P."/>
            <person name="Myers A.M."/>
            <person name="Nettleton D."/>
            <person name="Nguyen J."/>
            <person name="Penning B.W."/>
            <person name="Ponnala L."/>
            <person name="Schneider K.L."/>
            <person name="Schwartz D.C."/>
            <person name="Sharma A."/>
            <person name="Soderlund C."/>
            <person name="Springer N.M."/>
            <person name="Sun Q."/>
            <person name="Wang H."/>
            <person name="Waterman M."/>
            <person name="Westerman R."/>
            <person name="Wolfgruber T.K."/>
            <person name="Yang L."/>
            <person name="Yu Y."/>
            <person name="Zhang L."/>
            <person name="Zhou S."/>
            <person name="Zhu Q."/>
            <person name="Bennetzen J.L."/>
            <person name="Dawe R.K."/>
            <person name="Jiang J."/>
            <person name="Jiang N."/>
            <person name="Presting G.G."/>
            <person name="Wessler S.R."/>
            <person name="Aluru S."/>
            <person name="Martienssen R.A."/>
            <person name="Clifton S.W."/>
            <person name="McCombie W.R."/>
            <person name="Wing R.A."/>
            <person name="Wilson R.K."/>
        </authorList>
    </citation>
    <scope>NUCLEOTIDE SEQUENCE [LARGE SCALE GENOMIC DNA]</scope>
    <source>
        <strain evidence="9">cv. B73</strain>
    </source>
</reference>
<dbReference type="Gene3D" id="2.60.260.20">
    <property type="entry name" value="Urease metallochaperone UreE, N-terminal domain"/>
    <property type="match status" value="2"/>
</dbReference>
<dbReference type="GO" id="GO:0042026">
    <property type="term" value="P:protein refolding"/>
    <property type="evidence" value="ECO:0000318"/>
    <property type="project" value="GO_Central"/>
</dbReference>
<feature type="zinc finger region" description="CR-type" evidence="5">
    <location>
        <begin position="128"/>
        <end position="209"/>
    </location>
</feature>
<evidence type="ECO:0000256" key="1">
    <source>
        <dbReference type="ARBA" id="ARBA00022723"/>
    </source>
</evidence>
<keyword evidence="1 5" id="KW-0479">Metal-binding</keyword>
<proteinExistence type="predicted"/>
<accession>A0A804R389</accession>
<feature type="compositionally biased region" description="Pro residues" evidence="6">
    <location>
        <begin position="1"/>
        <end position="10"/>
    </location>
</feature>
<evidence type="ECO:0000313" key="8">
    <source>
        <dbReference type="EnsemblPlants" id="Zm00001eb392350_P001"/>
    </source>
</evidence>
<protein>
    <recommendedName>
        <fullName evidence="7">CR-type domain-containing protein</fullName>
    </recommendedName>
</protein>
<evidence type="ECO:0000313" key="9">
    <source>
        <dbReference type="Proteomes" id="UP000007305"/>
    </source>
</evidence>
<evidence type="ECO:0000256" key="6">
    <source>
        <dbReference type="SAM" id="MobiDB-lite"/>
    </source>
</evidence>
<dbReference type="PANTHER" id="PTHR43096">
    <property type="entry name" value="DNAJ HOMOLOG 1, MITOCHONDRIAL-RELATED"/>
    <property type="match status" value="1"/>
</dbReference>
<dbReference type="Proteomes" id="UP000007305">
    <property type="component" value="Chromosome 9"/>
</dbReference>
<dbReference type="EnsemblPlants" id="Zm00001eb392350_T001">
    <property type="protein sequence ID" value="Zm00001eb392350_P001"/>
    <property type="gene ID" value="Zm00001eb392350"/>
</dbReference>
<feature type="region of interest" description="Disordered" evidence="6">
    <location>
        <begin position="1"/>
        <end position="47"/>
    </location>
</feature>
<keyword evidence="3 5" id="KW-0863">Zinc-finger</keyword>
<dbReference type="Gene3D" id="2.10.230.10">
    <property type="entry name" value="Heat shock protein DnaJ, cysteine-rich domain"/>
    <property type="match status" value="1"/>
</dbReference>
<dbReference type="PANTHER" id="PTHR43096:SF10">
    <property type="entry name" value="CHAPERONE PROTEIN DNAJ A6, CHLOROPLASTIC"/>
    <property type="match status" value="1"/>
</dbReference>
<keyword evidence="2" id="KW-0677">Repeat</keyword>
<evidence type="ECO:0000256" key="5">
    <source>
        <dbReference type="PROSITE-ProRule" id="PRU00546"/>
    </source>
</evidence>
<dbReference type="SUPFAM" id="SSF57938">
    <property type="entry name" value="DnaJ/Hsp40 cysteine-rich domain"/>
    <property type="match status" value="1"/>
</dbReference>
<keyword evidence="4 5" id="KW-0862">Zinc</keyword>
<dbReference type="PROSITE" id="PS51188">
    <property type="entry name" value="ZF_CR"/>
    <property type="match status" value="1"/>
</dbReference>
<evidence type="ECO:0000256" key="3">
    <source>
        <dbReference type="ARBA" id="ARBA00022771"/>
    </source>
</evidence>
<dbReference type="Pfam" id="PF00684">
    <property type="entry name" value="DnaJ_CXXCXGXG"/>
    <property type="match status" value="1"/>
</dbReference>
<dbReference type="AlphaFoldDB" id="A0A804R389"/>
<dbReference type="InterPro" id="IPR036410">
    <property type="entry name" value="HSP_DnaJ_Cys-rich_dom_sf"/>
</dbReference>
<reference evidence="8" key="3">
    <citation type="submission" date="2021-05" db="UniProtKB">
        <authorList>
            <consortium name="EnsemblPlants"/>
        </authorList>
    </citation>
    <scope>IDENTIFICATION</scope>
    <source>
        <strain evidence="8">cv. B73</strain>
    </source>
</reference>
<evidence type="ECO:0000259" key="7">
    <source>
        <dbReference type="PROSITE" id="PS51188"/>
    </source>
</evidence>
<dbReference type="GO" id="GO:0008270">
    <property type="term" value="F:zinc ion binding"/>
    <property type="evidence" value="ECO:0007669"/>
    <property type="project" value="UniProtKB-KW"/>
</dbReference>
<dbReference type="Gramene" id="Zm00001eb392350_T001">
    <property type="protein sequence ID" value="Zm00001eb392350_P001"/>
    <property type="gene ID" value="Zm00001eb392350"/>
</dbReference>
<evidence type="ECO:0000256" key="4">
    <source>
        <dbReference type="ARBA" id="ARBA00022833"/>
    </source>
</evidence>
<dbReference type="InterPro" id="IPR002939">
    <property type="entry name" value="DnaJ_C"/>
</dbReference>
<feature type="domain" description="CR-type" evidence="7">
    <location>
        <begin position="128"/>
        <end position="209"/>
    </location>
</feature>
<dbReference type="InParanoid" id="A0A804R389"/>
<sequence length="328" mass="34862">MMRPDSPPNPWERSGAEGAYGPAPFKSPSGGSTSDVVEASGTAKPDENVTESCKIFGNVTPLCDDPKTQNVLGNMKDYSNPFDLFESLFEGFGEMGGMGGGRAARNRPMQGDDESYNLVLNFKEAVFGVEKEIEITRLEGCNTCDGSGAKPGTKATTCKTCGAQGQVVSSTRTLLGIFQQVSTCNTCGATGEFSTPCNTCGGDGRVRRTKRISLKVPAGVDSGSRLRRDGTNILYTCKVSYIDAILGTTVKIPTVDGTVDLKIPSGTQPGTALVMSKKGVPLLGKSIAHGDQLVRVQVEIPKRLSSDEKKLFEELANLNKAQTTNSRR</sequence>
<dbReference type="InterPro" id="IPR008971">
    <property type="entry name" value="HSP40/DnaJ_pept-bd"/>
</dbReference>
<dbReference type="SUPFAM" id="SSF49493">
    <property type="entry name" value="HSP40/DnaJ peptide-binding domain"/>
    <property type="match status" value="2"/>
</dbReference>